<name>A0A6J6ZTV4_9ZZZZ</name>
<sequence length="49" mass="4897">MVMGSATLNPIPSNCTVAPALTVVAPATSPNAALFFTSITPVLTVVNPV</sequence>
<proteinExistence type="predicted"/>
<dbReference type="AlphaFoldDB" id="A0A6J6ZTV4"/>
<reference evidence="1" key="1">
    <citation type="submission" date="2020-05" db="EMBL/GenBank/DDBJ databases">
        <authorList>
            <person name="Chiriac C."/>
            <person name="Salcher M."/>
            <person name="Ghai R."/>
            <person name="Kavagutti S V."/>
        </authorList>
    </citation>
    <scope>NUCLEOTIDE SEQUENCE</scope>
</reference>
<organism evidence="1">
    <name type="scientific">freshwater metagenome</name>
    <dbReference type="NCBI Taxonomy" id="449393"/>
    <lineage>
        <taxon>unclassified sequences</taxon>
        <taxon>metagenomes</taxon>
        <taxon>ecological metagenomes</taxon>
    </lineage>
</organism>
<accession>A0A6J6ZTV4</accession>
<dbReference type="EMBL" id="CAFAAY010000135">
    <property type="protein sequence ID" value="CAB4823958.1"/>
    <property type="molecule type" value="Genomic_DNA"/>
</dbReference>
<gene>
    <name evidence="1" type="ORF">UFOPK3124_01196</name>
</gene>
<evidence type="ECO:0000313" key="1">
    <source>
        <dbReference type="EMBL" id="CAB4823958.1"/>
    </source>
</evidence>
<protein>
    <submittedName>
        <fullName evidence="1">Unannotated protein</fullName>
    </submittedName>
</protein>